<dbReference type="Proteomes" id="UP000315983">
    <property type="component" value="Unassembled WGS sequence"/>
</dbReference>
<keyword evidence="5" id="KW-0503">Monooxygenase</keyword>
<evidence type="ECO:0000259" key="2">
    <source>
        <dbReference type="Pfam" id="PF02771"/>
    </source>
</evidence>
<dbReference type="Gene3D" id="1.20.140.10">
    <property type="entry name" value="Butyryl-CoA Dehydrogenase, subunit A, domain 3"/>
    <property type="match status" value="1"/>
</dbReference>
<sequence>MTVVTDTSTDGHRVPPEPDLTEQEIVARAARIAATLVDRQQETEQRGYYGLDTHKELLAGGFYRILVPRRYGGYEFGIDTHMRVVSALARGCPSTAWMYTFGASHAHLAASLFGEKAQNELFAAGDFICPGVIAPAGLAEQAEGGWLVDGVFRYSSGSPYATHFIGQTFLAGAEGEPPTQMMFVVPRDQWRRLDDWGAQLGLKGSGSHSIKIEKAYIPDHYALVGTHMGLTSVTNGTPGLALHGNRLYGGSVLAVLNFQVGALAVGMATGALDAYSELMRERMTTYPPIVARAENPDYQLYYGEADGRIAAARAAMSDVLRQWGETAENGSITRDVELRMSLISREVVRLCWSAVSDILFPTAGSSAVRAGERLERIWRDMSTLHTHAGVSIYLSTVATRELANLLFDVHADPGAVD</sequence>
<organism evidence="5 6">
    <name type="scientific">Salinispora arenicola</name>
    <dbReference type="NCBI Taxonomy" id="168697"/>
    <lineage>
        <taxon>Bacteria</taxon>
        <taxon>Bacillati</taxon>
        <taxon>Actinomycetota</taxon>
        <taxon>Actinomycetes</taxon>
        <taxon>Micromonosporales</taxon>
        <taxon>Micromonosporaceae</taxon>
        <taxon>Salinispora</taxon>
    </lineage>
</organism>
<keyword evidence="1" id="KW-0560">Oxidoreductase</keyword>
<dbReference type="GeneID" id="93773535"/>
<gene>
    <name evidence="5" type="ORF">FB564_4389</name>
    <name evidence="4" type="ORF">Sar04_47940</name>
</gene>
<dbReference type="SUPFAM" id="SSF47203">
    <property type="entry name" value="Acyl-CoA dehydrogenase C-terminal domain-like"/>
    <property type="match status" value="1"/>
</dbReference>
<dbReference type="InterPro" id="IPR036250">
    <property type="entry name" value="AcylCo_DH-like_C"/>
</dbReference>
<dbReference type="InterPro" id="IPR009100">
    <property type="entry name" value="AcylCoA_DH/oxidase_NM_dom_sf"/>
</dbReference>
<evidence type="ECO:0000313" key="7">
    <source>
        <dbReference type="Proteomes" id="UP000677457"/>
    </source>
</evidence>
<evidence type="ECO:0000256" key="1">
    <source>
        <dbReference type="ARBA" id="ARBA00023002"/>
    </source>
</evidence>
<dbReference type="GO" id="GO:0050660">
    <property type="term" value="F:flavin adenine dinucleotide binding"/>
    <property type="evidence" value="ECO:0007669"/>
    <property type="project" value="InterPro"/>
</dbReference>
<dbReference type="GO" id="GO:0003995">
    <property type="term" value="F:acyl-CoA dehydrogenase activity"/>
    <property type="evidence" value="ECO:0007669"/>
    <property type="project" value="TreeGrafter"/>
</dbReference>
<dbReference type="InterPro" id="IPR013107">
    <property type="entry name" value="Acyl-CoA_DH_C"/>
</dbReference>
<dbReference type="PANTHER" id="PTHR43884:SF12">
    <property type="entry name" value="ISOVALERYL-COA DEHYDROGENASE, MITOCHONDRIAL-RELATED"/>
    <property type="match status" value="1"/>
</dbReference>
<dbReference type="Gene3D" id="1.10.540.10">
    <property type="entry name" value="Acyl-CoA dehydrogenase/oxidase, N-terminal domain"/>
    <property type="match status" value="1"/>
</dbReference>
<protein>
    <submittedName>
        <fullName evidence="5">3-hydroxy-9,10-secoandrosta-1,3,5(10)-triene-9, 17-dione monooxygenase</fullName>
    </submittedName>
</protein>
<accession>A0A542XTJ4</accession>
<reference evidence="5 6" key="1">
    <citation type="submission" date="2019-06" db="EMBL/GenBank/DDBJ databases">
        <title>Sequencing the genomes of 1000 actinobacteria strains.</title>
        <authorList>
            <person name="Klenk H.-P."/>
        </authorList>
    </citation>
    <scope>NUCLEOTIDE SEQUENCE [LARGE SCALE GENOMIC DNA]</scope>
    <source>
        <strain evidence="5 6">DSM 44819</strain>
    </source>
</reference>
<dbReference type="Proteomes" id="UP000677457">
    <property type="component" value="Unassembled WGS sequence"/>
</dbReference>
<reference evidence="4 7" key="2">
    <citation type="submission" date="2021-03" db="EMBL/GenBank/DDBJ databases">
        <title>Whole genome shotgun sequence of Salinispora arenicola NBRC 105043.</title>
        <authorList>
            <person name="Komaki H."/>
            <person name="Tamura T."/>
        </authorList>
    </citation>
    <scope>NUCLEOTIDE SEQUENCE [LARGE SCALE GENOMIC DNA]</scope>
    <source>
        <strain evidence="4 7">NBRC 105043</strain>
    </source>
</reference>
<evidence type="ECO:0000259" key="3">
    <source>
        <dbReference type="Pfam" id="PF08028"/>
    </source>
</evidence>
<dbReference type="PANTHER" id="PTHR43884">
    <property type="entry name" value="ACYL-COA DEHYDROGENASE"/>
    <property type="match status" value="1"/>
</dbReference>
<dbReference type="SUPFAM" id="SSF56645">
    <property type="entry name" value="Acyl-CoA dehydrogenase NM domain-like"/>
    <property type="match status" value="1"/>
</dbReference>
<dbReference type="InterPro" id="IPR013786">
    <property type="entry name" value="AcylCoA_DH/ox_N"/>
</dbReference>
<evidence type="ECO:0000313" key="4">
    <source>
        <dbReference type="EMBL" id="GIM88058.1"/>
    </source>
</evidence>
<dbReference type="RefSeq" id="WP_018801484.1">
    <property type="nucleotide sequence ID" value="NZ_BOQM01000058.1"/>
</dbReference>
<dbReference type="EMBL" id="VFOL01000001">
    <property type="protein sequence ID" value="TQL39152.1"/>
    <property type="molecule type" value="Genomic_DNA"/>
</dbReference>
<feature type="domain" description="Acyl-CoA dehydrogenase C-terminal" evidence="3">
    <location>
        <begin position="260"/>
        <end position="391"/>
    </location>
</feature>
<name>A0A542XTJ4_SALAC</name>
<dbReference type="Gene3D" id="2.40.110.10">
    <property type="entry name" value="Butyryl-CoA Dehydrogenase, subunit A, domain 2"/>
    <property type="match status" value="1"/>
</dbReference>
<evidence type="ECO:0000313" key="6">
    <source>
        <dbReference type="Proteomes" id="UP000315983"/>
    </source>
</evidence>
<dbReference type="AlphaFoldDB" id="A0A542XTJ4"/>
<dbReference type="GO" id="GO:0004497">
    <property type="term" value="F:monooxygenase activity"/>
    <property type="evidence" value="ECO:0007669"/>
    <property type="project" value="UniProtKB-KW"/>
</dbReference>
<dbReference type="Pfam" id="PF02771">
    <property type="entry name" value="Acyl-CoA_dh_N"/>
    <property type="match status" value="1"/>
</dbReference>
<keyword evidence="7" id="KW-1185">Reference proteome</keyword>
<dbReference type="EMBL" id="BOQM01000058">
    <property type="protein sequence ID" value="GIM88058.1"/>
    <property type="molecule type" value="Genomic_DNA"/>
</dbReference>
<feature type="domain" description="Acyl-CoA dehydrogenase/oxidase N-terminal" evidence="2">
    <location>
        <begin position="22"/>
        <end position="120"/>
    </location>
</feature>
<dbReference type="PIRSF" id="PIRSF016578">
    <property type="entry name" value="HsaA"/>
    <property type="match status" value="1"/>
</dbReference>
<dbReference type="InterPro" id="IPR037069">
    <property type="entry name" value="AcylCoA_DH/ox_N_sf"/>
</dbReference>
<dbReference type="InterPro" id="IPR046373">
    <property type="entry name" value="Acyl-CoA_Oxase/DH_mid-dom_sf"/>
</dbReference>
<evidence type="ECO:0000313" key="5">
    <source>
        <dbReference type="EMBL" id="TQL39152.1"/>
    </source>
</evidence>
<dbReference type="Pfam" id="PF08028">
    <property type="entry name" value="Acyl-CoA_dh_2"/>
    <property type="match status" value="1"/>
</dbReference>
<comment type="caution">
    <text evidence="5">The sequence shown here is derived from an EMBL/GenBank/DDBJ whole genome shotgun (WGS) entry which is preliminary data.</text>
</comment>
<proteinExistence type="predicted"/>